<dbReference type="Pfam" id="PF05658">
    <property type="entry name" value="YadA_head"/>
    <property type="match status" value="11"/>
</dbReference>
<dbReference type="InterPro" id="IPR008635">
    <property type="entry name" value="Coiled_stalk_dom"/>
</dbReference>
<comment type="similarity">
    <text evidence="3">Belongs to the autotransporter-2 (AT-2) (TC 1.B.40) family.</text>
</comment>
<keyword evidence="19" id="KW-1185">Reference proteome</keyword>
<feature type="domain" description="Trimeric autotransporter adhesin YadA-like head" evidence="14">
    <location>
        <begin position="798"/>
        <end position="822"/>
    </location>
</feature>
<evidence type="ECO:0000313" key="18">
    <source>
        <dbReference type="EMBL" id="QBQ62958.1"/>
    </source>
</evidence>
<evidence type="ECO:0000256" key="4">
    <source>
        <dbReference type="ARBA" id="ARBA00022448"/>
    </source>
</evidence>
<proteinExistence type="inferred from homology"/>
<protein>
    <recommendedName>
        <fullName evidence="20">Autotransporter adhesin</fullName>
    </recommendedName>
</protein>
<dbReference type="InterPro" id="IPR024973">
    <property type="entry name" value="ESPR"/>
</dbReference>
<dbReference type="KEGG" id="aio:EXH44_01300"/>
<sequence>MNKIFKVIWNHATQSWVATSELSRSKGKTKSLRTAKSALAAAIAVVATSGSAYAAMAVGGDPVSGLGEVKVGTWSATNPTVSAGDIATSSGASVTNQDRGTAIGQGAKVSFDTTNVGLIRQSGGTAIGNNASVVDSLKGVAIGMDAKVANSSAVVVGTNATAAQNAAVRNQAGLVVIGTDALIRNTANGQSKGSTAIGSNSLGGLLTGAADSTISTTNADYNTESGGLTADKLMYRAGITDAAGTRVGTLVSNEVTAIGFDSRAIGDQSIAIGAQTVAGHSSVAIGGNDMGTAANQTNKDKYQGIVGVPLAENGIDLDGDGRMTAADWWETTYAKDGSVAIGQKAHSNELFGTAIGTSAFVEAGAELGTAIGTGARVGNQTVSTAGAMTAKSEKSTKGGVAIAAGAVAEGDFTTAVGTGANALEVNATALGYKALANATNATAVGAAAIAAADNALAYGANATAYAANSVAIGTNATVTSTGESSIAFGSNTNVSGERSVALGNNITALSTNGSVVLGDSSTEVVTTQQTEADGTVKNVTAGTDGMTVTPVETVKSVTIGSGAATLTYDGFAGQVSDAGQYVSVGRKDAERQIKNVAPGAITNVSTDAINGSQLYAALDVLGSQVGQIYFHTNNGTNANTGDKVENIGNITEAAGAQGLYSTTAGVKSTATSEYGIAYGYNSTAKGSSGKSGGAISLGSNTLAYDGSIALGINTTVKGNDATGAIGAIAIGRNAHIDVEDGSASSSIAIGNGTFASGSRTGYATAYNKDRVALGVSTAVGDHAYATNGAAAFGQIANAIGQNATALGHVATASGNWSTATGYTTTASGQHATATGAYSVASGDSSSAFGHRATAEAGLSFAAGPGARVIEKAGEGIAIGMNALTEDKLSTSIGSKANARGQGSISFGANSQTTENANASIAMGSWAFANGFSSMATGHNSAAWANRSMAAGNQSMAVATNASASGVQSVASGERGIAIGTDAAAGLSRADADALPGMQSTYVRNRNSYLSAQNALATRNEELAAAQANATEADAAAAAAAAVAALDPTNADAIKNVENTAAAAAKAKEALQKATANATSAQGNLTTAQANFENIEKQLTAKLDALKASSKVDTIAIGTNTTVTGEASIAIGRNSNVTGTESIAVGVGHVVEANNAGTFGDLNYIRAGADRSYAFGNNNTITTADTFVLGSNVSRNADGTDNAVGTVANSVYLGNGTEATAGAAVGTPVLNTDQVAGTTTTAGDKGTVTEAKVANITYGGFAGATANGVVSVGAAGAERRVQNVAAGEISKTSTDAINGSQLYFVYEQAAKPLTITANTNKDTDAETLDKTYKAGDGTQQQLGETLAIIGATTAVANIARDTAAPTAGTYSAKNVQTVVSDNEVQIQIAEKPEFKEITVKSDVTDTNPVVISSGTGNTGGTISNLTTTLPEPSTINGGESGTAPANPVTTNAATLGDVLNAGWNLQGDTKAVDLVKPYDTVNFIDGMGTNVTVSTGDQKTSTIKVDINLADPNLTTTVGDTKLTDGTDGKDGKVEAPTTGGDKLVNATTVADAINASGWNAKSGGNKADGDMADATLINPSEEVTFTAGKNLTVKRVNNEFTFATAEDVDFNSTTVGNAGDKITIGNVGGKNVVGNLDTTIAAPTTSNNPADKPTGNALKNAATLGDVLNAGWNLKENGTPKDVVTPYDTVNFVNGNGTTVTVTPSADGTSNEIKVDVNLADPNLTTTVGDTKLTNGTDGKDGKIDAPAAADGNKLVNATTVADAINASGFTLKSSENGGTKVSGTDEVINPGDVIDMAAGKNMTVKQDADGKITYATAEDVDFNSVTVSNGTTPAVKLVNEGPLAANNNPVAPTSSLNITNVDGKPTQLTGVGSVLNTTPVGTNVNTGGTATPGTSPLVNLTGLAGNILNSAATVRDLANMGWVVSTETGGYKDTVKNANEVKFIAGSDRVSVTGETNATSGVREITIDLADVKATEVTDPNNATTATGDINFADTATTNVTVNPNTGVITVDAKTTTLEPKANGSITSPADATEGAKLVNATTVANAINNSGWNAKSGGNKADGDMADATLINPSEEVTFTAGKNLTVKRVNNEFTFATAEDVDFKSVTVGNPGDKITIGNVGGKNVVGNLDTTIQAPTTSNNPADKPTGNALKNAATLGDVLNAGWNLKENGTPKDVVTPYDTVNFVNGNGTTVTVTPSADGTSNEIKVDVNLADPNLTTTVGDTKLTNGTDGKDGKIDAPAAADGNKLVNATTVADAINASGFTLKSSENGGTKVSGTDEVINPGDVIDMAAGKNMTVKQDADGKITYATAEDVDFNSVTVSNGTTPAVKLVNEGPLAANNNPVAPTSSLNITNVDGKPTQLTGVGSVLNTTPVGTNVNTGGTATPGTSPLVNLTGLAGNILNSAATVRDLANMGWVVSTETGGYKDTVKNANEVKFIAGSDRVSVTGETNATSGVREITIDLADVKATEVTDPNNATTATGDINFADTATTNVTVNPNTGVITVDAKTTTLEPKANGSITSPADATEGAKLVNATTVANAINNSGWNAKSGGNKADGDMADATLINPSEEVTFTAGKNLTVKRVNNEFTFATAEDVDFNSVTVGNVGDKITIGNVGGKNVVGNLDTTIQAPTTSNNPADKPTGDALNNAATLGDVLNAGWNLKENGTAKDVVTPYDTVNFVNGTGTTVNITNTDGATSVVKVDVKVDDKTIKVNQTTGALEAVKPTITSGADGDINFTNTTTANVTVSPAGDISVNVNTGTSSVSDGTAKDAAGNTIPAGKAVADITNGTVATISDVVNTINNVYWNTVAGKVAGSTGESTSDATAKVKAGDTVTLNAGNNIRIEQTGTTFNISTTENVTFTNTNVTNNLTVAGNTTVSNFTVKPSSTIDMGNNIIGNVSAGVKDTDAVNVSQLNATTAALKWKMTGNNNATNATAVGSQTVSFNNGNGTTAVVDGTNVTYNVDFGSANANTTTGLVNEGDISPTKVASTQTVADAINGSGWKTTDKDGNTLLVNPGDTVNYVNGNGTTANITTSKDASGKDVVNVTFDVKTANATTTNANGSIAAPTDGANFVNATTLVNTVNNASWNVNSAAVEGTTGKLVDTSDKTASKVKAGDTVNVNAGNNIEITRNGNNIAVATSMTPTFTSVQVGGATGPVISGDVNGDVKVAKKDGSAAKITNVAPGTISSTSTDAVNGSQLYSLAGDINNKFGDVHNKINRNNKDLRAGIAGANAAAGLPQVYIPGKSMVAASAGTFKGQSAVAVGYSRASDNGKLILKLQGNANTRGDVGGSVGIGYQW</sequence>
<evidence type="ECO:0000256" key="6">
    <source>
        <dbReference type="ARBA" id="ARBA00022692"/>
    </source>
</evidence>
<feature type="region of interest" description="Disordered" evidence="12">
    <location>
        <begin position="1519"/>
        <end position="1539"/>
    </location>
</feature>
<dbReference type="InterPro" id="IPR011049">
    <property type="entry name" value="Serralysin-like_metalloprot_C"/>
</dbReference>
<feature type="coiled-coil region" evidence="11">
    <location>
        <begin position="1053"/>
        <end position="1097"/>
    </location>
</feature>
<dbReference type="InterPro" id="IPR045584">
    <property type="entry name" value="Pilin-like"/>
</dbReference>
<dbReference type="SUPFAM" id="SSF101999">
    <property type="entry name" value="Trimeric adhesin"/>
    <property type="match status" value="6"/>
</dbReference>
<dbReference type="Proteomes" id="UP000294444">
    <property type="component" value="Chromosome"/>
</dbReference>
<evidence type="ECO:0000256" key="3">
    <source>
        <dbReference type="ARBA" id="ARBA00005848"/>
    </source>
</evidence>
<dbReference type="GO" id="GO:0015031">
    <property type="term" value="P:protein transport"/>
    <property type="evidence" value="ECO:0007669"/>
    <property type="project" value="UniProtKB-KW"/>
</dbReference>
<evidence type="ECO:0000256" key="9">
    <source>
        <dbReference type="ARBA" id="ARBA00023136"/>
    </source>
</evidence>
<feature type="domain" description="Trimeric autotransporter adhesin YadA-like head" evidence="14">
    <location>
        <begin position="481"/>
        <end position="505"/>
    </location>
</feature>
<keyword evidence="9" id="KW-0472">Membrane</keyword>
<dbReference type="Gene3D" id="3.90.1780.10">
    <property type="entry name" value="Trimeric adhesin"/>
    <property type="match status" value="14"/>
</dbReference>
<feature type="domain" description="Trimeric autotransporter adhesin YadA-like stalk" evidence="15">
    <location>
        <begin position="1279"/>
        <end position="1322"/>
    </location>
</feature>
<feature type="domain" description="ESPR" evidence="16">
    <location>
        <begin position="1"/>
        <end position="48"/>
    </location>
</feature>
<feature type="domain" description="Trimeric autotransporter adhesin YadA-like head" evidence="14">
    <location>
        <begin position="928"/>
        <end position="954"/>
    </location>
</feature>
<evidence type="ECO:0000259" key="17">
    <source>
        <dbReference type="Pfam" id="PF18669"/>
    </source>
</evidence>
<dbReference type="SUPFAM" id="SSF54523">
    <property type="entry name" value="Pili subunits"/>
    <property type="match status" value="1"/>
</dbReference>
<dbReference type="Pfam" id="PF05662">
    <property type="entry name" value="YadA_stalk"/>
    <property type="match status" value="4"/>
</dbReference>
<evidence type="ECO:0008006" key="20">
    <source>
        <dbReference type="Google" id="ProtNLM"/>
    </source>
</evidence>
<feature type="domain" description="Trimeric autotransporter adhesin YadA-like stalk" evidence="15">
    <location>
        <begin position="592"/>
        <end position="627"/>
    </location>
</feature>
<feature type="domain" description="Trimeric autotransporter adhesin YadA-like head" evidence="14">
    <location>
        <begin position="336"/>
        <end position="359"/>
    </location>
</feature>
<keyword evidence="11" id="KW-0175">Coiled coil</keyword>
<feature type="domain" description="Trimeric autotransporter adhesin YadA-like head" evidence="14">
    <location>
        <begin position="889"/>
        <end position="910"/>
    </location>
</feature>
<evidence type="ECO:0000256" key="8">
    <source>
        <dbReference type="ARBA" id="ARBA00022927"/>
    </source>
</evidence>
<dbReference type="SUPFAM" id="SSF101967">
    <property type="entry name" value="Adhesin YadA, collagen-binding domain"/>
    <property type="match status" value="3"/>
</dbReference>
<evidence type="ECO:0000256" key="11">
    <source>
        <dbReference type="SAM" id="Coils"/>
    </source>
</evidence>
<feature type="domain" description="Trimeric autotransporter adhesin YadA-like head" evidence="14">
    <location>
        <begin position="408"/>
        <end position="434"/>
    </location>
</feature>
<evidence type="ECO:0000259" key="16">
    <source>
        <dbReference type="Pfam" id="PF13018"/>
    </source>
</evidence>
<dbReference type="CDD" id="cd12820">
    <property type="entry name" value="LbR_YadA-like"/>
    <property type="match status" value="1"/>
</dbReference>
<dbReference type="InterPro" id="IPR018247">
    <property type="entry name" value="EF_Hand_1_Ca_BS"/>
</dbReference>
<feature type="domain" description="Trimeric autotransporter adhesin YadA-like stalk" evidence="15">
    <location>
        <begin position="3182"/>
        <end position="3226"/>
    </location>
</feature>
<feature type="domain" description="Trimeric autotransporter adhesin Trp ring" evidence="17">
    <location>
        <begin position="2417"/>
        <end position="2465"/>
    </location>
</feature>
<dbReference type="InterPro" id="IPR008640">
    <property type="entry name" value="Adhesin_Head_dom"/>
</dbReference>
<evidence type="ECO:0000256" key="10">
    <source>
        <dbReference type="ARBA" id="ARBA00023237"/>
    </source>
</evidence>
<dbReference type="InterPro" id="IPR005594">
    <property type="entry name" value="YadA_C"/>
</dbReference>
<keyword evidence="4" id="KW-0813">Transport</keyword>
<accession>A0A4P7CDP0</accession>
<evidence type="ECO:0000259" key="14">
    <source>
        <dbReference type="Pfam" id="PF05658"/>
    </source>
</evidence>
<dbReference type="EMBL" id="CP038145">
    <property type="protein sequence ID" value="QBQ62958.1"/>
    <property type="molecule type" value="Genomic_DNA"/>
</dbReference>
<feature type="domain" description="Trimeric autotransporter adhesin YadA-like C-terminal membrane anchor" evidence="13">
    <location>
        <begin position="3243"/>
        <end position="3303"/>
    </location>
</feature>
<feature type="domain" description="Trimeric autotransporter adhesin YadA-like head" evidence="14">
    <location>
        <begin position="1109"/>
        <end position="1134"/>
    </location>
</feature>
<dbReference type="Pfam" id="PF03895">
    <property type="entry name" value="YadA_anchor"/>
    <property type="match status" value="1"/>
</dbReference>
<evidence type="ECO:0000259" key="13">
    <source>
        <dbReference type="Pfam" id="PF03895"/>
    </source>
</evidence>
<dbReference type="GO" id="GO:0009986">
    <property type="term" value="C:cell surface"/>
    <property type="evidence" value="ECO:0007669"/>
    <property type="project" value="UniProtKB-SubCell"/>
</dbReference>
<organism evidence="18 19">
    <name type="scientific">Actinobacillus indolicus</name>
    <dbReference type="NCBI Taxonomy" id="51049"/>
    <lineage>
        <taxon>Bacteria</taxon>
        <taxon>Pseudomonadati</taxon>
        <taxon>Pseudomonadota</taxon>
        <taxon>Gammaproteobacteria</taxon>
        <taxon>Pasteurellales</taxon>
        <taxon>Pasteurellaceae</taxon>
        <taxon>Actinobacillus</taxon>
    </lineage>
</organism>
<evidence type="ECO:0000256" key="12">
    <source>
        <dbReference type="SAM" id="MobiDB-lite"/>
    </source>
</evidence>
<keyword evidence="8" id="KW-0653">Protein transport</keyword>
<dbReference type="GO" id="GO:0009279">
    <property type="term" value="C:cell outer membrane"/>
    <property type="evidence" value="ECO:0007669"/>
    <property type="project" value="UniProtKB-SubCell"/>
</dbReference>
<keyword evidence="6" id="KW-0812">Transmembrane</keyword>
<reference evidence="18 19" key="1">
    <citation type="submission" date="2019-03" db="EMBL/GenBank/DDBJ databases">
        <authorList>
            <person name="Che Y."/>
            <person name="Zhou L."/>
        </authorList>
    </citation>
    <scope>NUCLEOTIDE SEQUENCE [LARGE SCALE GENOMIC DNA]</scope>
    <source>
        <strain evidence="18 19">AIFJ1607</strain>
    </source>
</reference>
<keyword evidence="7" id="KW-0732">Signal</keyword>
<dbReference type="Pfam" id="PF13018">
    <property type="entry name" value="ESPR"/>
    <property type="match status" value="1"/>
</dbReference>
<dbReference type="Gene3D" id="3.30.1300.30">
    <property type="entry name" value="GSPII I/J protein-like"/>
    <property type="match status" value="1"/>
</dbReference>
<evidence type="ECO:0000256" key="1">
    <source>
        <dbReference type="ARBA" id="ARBA00004241"/>
    </source>
</evidence>
<dbReference type="InterPro" id="IPR040482">
    <property type="entry name" value="Trp_ring"/>
</dbReference>
<feature type="domain" description="Trimeric autotransporter adhesin YadA-like head" evidence="14">
    <location>
        <begin position="840"/>
        <end position="866"/>
    </location>
</feature>
<dbReference type="InterPro" id="IPR037174">
    <property type="entry name" value="Trimeric_adhesin"/>
</dbReference>
<name>A0A4P7CDP0_9PAST</name>
<feature type="domain" description="Trimeric autotransporter adhesin YadA-like head" evidence="14">
    <location>
        <begin position="256"/>
        <end position="275"/>
    </location>
</feature>
<dbReference type="RefSeq" id="WP_162855933.1">
    <property type="nucleotide sequence ID" value="NZ_CP038145.1"/>
</dbReference>
<feature type="domain" description="Trimeric autotransporter adhesin YadA-like head" evidence="14">
    <location>
        <begin position="450"/>
        <end position="476"/>
    </location>
</feature>
<evidence type="ECO:0000313" key="19">
    <source>
        <dbReference type="Proteomes" id="UP000294444"/>
    </source>
</evidence>
<feature type="compositionally biased region" description="Basic and acidic residues" evidence="12">
    <location>
        <begin position="1521"/>
        <end position="1533"/>
    </location>
</feature>
<dbReference type="Gene3D" id="1.20.5.170">
    <property type="match status" value="3"/>
</dbReference>
<evidence type="ECO:0000256" key="5">
    <source>
        <dbReference type="ARBA" id="ARBA00022452"/>
    </source>
</evidence>
<feature type="domain" description="Trimeric autotransporter adhesin Trp ring" evidence="17">
    <location>
        <begin position="1921"/>
        <end position="1969"/>
    </location>
</feature>
<comment type="subcellular location">
    <subcellularLocation>
        <location evidence="2">Cell outer membrane</location>
    </subcellularLocation>
    <subcellularLocation>
        <location evidence="1">Cell surface</location>
    </subcellularLocation>
</comment>
<dbReference type="Gene3D" id="2.150.10.10">
    <property type="entry name" value="Serralysin-like metalloprotease, C-terminal"/>
    <property type="match status" value="5"/>
</dbReference>
<feature type="domain" description="Trimeric autotransporter adhesin YadA-like stalk" evidence="15">
    <location>
        <begin position="2900"/>
        <end position="2940"/>
    </location>
</feature>
<dbReference type="Pfam" id="PF18669">
    <property type="entry name" value="Trp_ring"/>
    <property type="match status" value="2"/>
</dbReference>
<evidence type="ECO:0000259" key="15">
    <source>
        <dbReference type="Pfam" id="PF05662"/>
    </source>
</evidence>
<keyword evidence="10" id="KW-0998">Cell outer membrane</keyword>
<evidence type="ECO:0000256" key="2">
    <source>
        <dbReference type="ARBA" id="ARBA00004442"/>
    </source>
</evidence>
<evidence type="ECO:0000256" key="7">
    <source>
        <dbReference type="ARBA" id="ARBA00022729"/>
    </source>
</evidence>
<gene>
    <name evidence="18" type="ORF">EXH44_01300</name>
</gene>
<dbReference type="PROSITE" id="PS00018">
    <property type="entry name" value="EF_HAND_1"/>
    <property type="match status" value="1"/>
</dbReference>
<feature type="domain" description="Trimeric autotransporter adhesin YadA-like head" evidence="14">
    <location>
        <begin position="958"/>
        <end position="982"/>
    </location>
</feature>
<keyword evidence="5" id="KW-1134">Transmembrane beta strand</keyword>